<accession>A0ABN2XJD3</accession>
<name>A0ABN2XJD3_9ACTN</name>
<protein>
    <recommendedName>
        <fullName evidence="3">Carboxypeptidase regulatory-like domain-containing protein</fullName>
    </recommendedName>
</protein>
<dbReference type="Proteomes" id="UP001501161">
    <property type="component" value="Unassembled WGS sequence"/>
</dbReference>
<evidence type="ECO:0000313" key="2">
    <source>
        <dbReference type="Proteomes" id="UP001501161"/>
    </source>
</evidence>
<dbReference type="EMBL" id="BAAAMQ010000014">
    <property type="protein sequence ID" value="GAA2111357.1"/>
    <property type="molecule type" value="Genomic_DNA"/>
</dbReference>
<dbReference type="SUPFAM" id="SSF56655">
    <property type="entry name" value="Carbohydrate phosphatase"/>
    <property type="match status" value="1"/>
</dbReference>
<evidence type="ECO:0000313" key="1">
    <source>
        <dbReference type="EMBL" id="GAA2111357.1"/>
    </source>
</evidence>
<proteinExistence type="predicted"/>
<comment type="caution">
    <text evidence="1">The sequence shown here is derived from an EMBL/GenBank/DDBJ whole genome shotgun (WGS) entry which is preliminary data.</text>
</comment>
<gene>
    <name evidence="1" type="ORF">GCM10009726_27430</name>
</gene>
<sequence length="573" mass="59739">MRRMSTRVSRRHGIVVPIVVPIVVLAGLLAPPQVMASAQAASVTSDVSAVPDNIPGVLELECPGAGVCIGTSDTDEGLDRFVGSTGEGRVWTVDPVPGSTGTDTYVLGVACASVSFCYAWGGTDRPAVWWTTTPGRGGWQVTVLPDGAAGVGAMTCAAAGACVAATTIGSDVATSTGTVWSTPGIGTGSWTARPLDLAYRVSGIECPSATTCVAWGDSASFPGHFQTDPTLWTTADALGGAWTRVLPTATGSGYSYTIKKVDCPAVTLCVANGVSGWSSGATSFLYSGYFASAAPTSPDAGTWVWHEGEGSRFEPGPLACLSVAVCLSWDGMRTMGSAPDPTDWEPPTPLDLPVEHELRLRAFDCFAADHCYAWGRDSGQATLGPLMRTRLWRGSVLGGAWTVSPLPDVPGHEGRIPQAQVSCNSASCTAVGRLADPEVSWDSLGPLVWVAATGGPWRLTAASRAVFPDLADDPSRVRSRVSLTVTSVAGRPRRLEGRVRASDGCARGRTVSVIGKGGAAVARVTSRAAGRYSIRLKPRVRARLGVRTHVVVAKKQRAAMTCLRAQSRAVRVR</sequence>
<keyword evidence="2" id="KW-1185">Reference proteome</keyword>
<organism evidence="1 2">
    <name type="scientific">Nocardioides furvisabuli</name>
    <dbReference type="NCBI Taxonomy" id="375542"/>
    <lineage>
        <taxon>Bacteria</taxon>
        <taxon>Bacillati</taxon>
        <taxon>Actinomycetota</taxon>
        <taxon>Actinomycetes</taxon>
        <taxon>Propionibacteriales</taxon>
        <taxon>Nocardioidaceae</taxon>
        <taxon>Nocardioides</taxon>
    </lineage>
</organism>
<evidence type="ECO:0008006" key="3">
    <source>
        <dbReference type="Google" id="ProtNLM"/>
    </source>
</evidence>
<reference evidence="1 2" key="1">
    <citation type="journal article" date="2019" name="Int. J. Syst. Evol. Microbiol.">
        <title>The Global Catalogue of Microorganisms (GCM) 10K type strain sequencing project: providing services to taxonomists for standard genome sequencing and annotation.</title>
        <authorList>
            <consortium name="The Broad Institute Genomics Platform"/>
            <consortium name="The Broad Institute Genome Sequencing Center for Infectious Disease"/>
            <person name="Wu L."/>
            <person name="Ma J."/>
        </authorList>
    </citation>
    <scope>NUCLEOTIDE SEQUENCE [LARGE SCALE GENOMIC DNA]</scope>
    <source>
        <strain evidence="1 2">JCM 13813</strain>
    </source>
</reference>